<proteinExistence type="inferred from homology"/>
<dbReference type="EMBL" id="UYJE01007983">
    <property type="protein sequence ID" value="VDI59883.1"/>
    <property type="molecule type" value="Genomic_DNA"/>
</dbReference>
<gene>
    <name evidence="13" type="ORF">MGAL_10B068416</name>
</gene>
<accession>A0A8B6G7F2</accession>
<organism evidence="13 14">
    <name type="scientific">Mytilus galloprovincialis</name>
    <name type="common">Mediterranean mussel</name>
    <dbReference type="NCBI Taxonomy" id="29158"/>
    <lineage>
        <taxon>Eukaryota</taxon>
        <taxon>Metazoa</taxon>
        <taxon>Spiralia</taxon>
        <taxon>Lophotrochozoa</taxon>
        <taxon>Mollusca</taxon>
        <taxon>Bivalvia</taxon>
        <taxon>Autobranchia</taxon>
        <taxon>Pteriomorphia</taxon>
        <taxon>Mytilida</taxon>
        <taxon>Mytiloidea</taxon>
        <taxon>Mytilidae</taxon>
        <taxon>Mytilinae</taxon>
        <taxon>Mytilus</taxon>
    </lineage>
</organism>
<dbReference type="GO" id="GO:0097354">
    <property type="term" value="P:prenylation"/>
    <property type="evidence" value="ECO:0007669"/>
    <property type="project" value="UniProtKB-UniRule"/>
</dbReference>
<comment type="caution">
    <text evidence="13">The sequence shown here is derived from an EMBL/GenBank/DDBJ whole genome shotgun (WGS) entry which is preliminary data.</text>
</comment>
<dbReference type="PROSITE" id="PS51450">
    <property type="entry name" value="LRR"/>
    <property type="match status" value="2"/>
</dbReference>
<keyword evidence="8 11" id="KW-0808">Transferase</keyword>
<evidence type="ECO:0000256" key="4">
    <source>
        <dbReference type="ARBA" id="ARBA00014772"/>
    </source>
</evidence>
<keyword evidence="6 11" id="KW-0637">Prenyltransferase</keyword>
<evidence type="ECO:0000256" key="9">
    <source>
        <dbReference type="ARBA" id="ARBA00022737"/>
    </source>
</evidence>
<evidence type="ECO:0000256" key="7">
    <source>
        <dbReference type="ARBA" id="ARBA00022614"/>
    </source>
</evidence>
<dbReference type="SUPFAM" id="SSF48439">
    <property type="entry name" value="Protein prenylyltransferase"/>
    <property type="match status" value="1"/>
</dbReference>
<evidence type="ECO:0000256" key="3">
    <source>
        <dbReference type="ARBA" id="ARBA00012656"/>
    </source>
</evidence>
<feature type="domain" description="Rab geranylgeranyltransferase alpha subunit insert-domain" evidence="12">
    <location>
        <begin position="256"/>
        <end position="321"/>
    </location>
</feature>
<dbReference type="AlphaFoldDB" id="A0A8B6G7F2"/>
<dbReference type="Gene3D" id="2.60.40.1130">
    <property type="entry name" value="Rab geranylgeranyltransferase alpha-subunit, insert domain"/>
    <property type="match status" value="1"/>
</dbReference>
<comment type="function">
    <text evidence="1">Catalyzes the transfer of a geranylgeranyl moiety from geranylgeranyl diphosphate to both cysteines of Rab proteins with the C-terminal sequence -XXCC, -XCXC and -CCXX, such as RAB1A, RAB3A, RAB5A and RAB7A.</text>
</comment>
<evidence type="ECO:0000313" key="13">
    <source>
        <dbReference type="EMBL" id="VDI59883.1"/>
    </source>
</evidence>
<evidence type="ECO:0000256" key="5">
    <source>
        <dbReference type="ARBA" id="ARBA00022553"/>
    </source>
</evidence>
<protein>
    <recommendedName>
        <fullName evidence="4 11">Geranylgeranyl transferase type-2 subunit alpha</fullName>
        <ecNumber evidence="3 11">2.5.1.60</ecNumber>
    </recommendedName>
    <alternativeName>
        <fullName evidence="11">Geranylgeranyl transferase type II subunit alpha</fullName>
    </alternativeName>
</protein>
<evidence type="ECO:0000256" key="6">
    <source>
        <dbReference type="ARBA" id="ARBA00022602"/>
    </source>
</evidence>
<dbReference type="FunFam" id="1.25.40.120:FF:000001">
    <property type="entry name" value="Geranylgeranyl transferase type-2 subunit alpha"/>
    <property type="match status" value="1"/>
</dbReference>
<evidence type="ECO:0000313" key="14">
    <source>
        <dbReference type="Proteomes" id="UP000596742"/>
    </source>
</evidence>
<dbReference type="InterPro" id="IPR036254">
    <property type="entry name" value="RabGGT_asu_insert-dom_sf"/>
</dbReference>
<dbReference type="Gene3D" id="1.25.40.120">
    <property type="entry name" value="Protein prenylyltransferase"/>
    <property type="match status" value="1"/>
</dbReference>
<sequence>MRRMIADSQLSVIIHGRLKVKTTAEQQEAKRKEREKKLKLYNAGTKAAFKKRENGEYDEEGLKITGEILAVNPDFYTLWNFRKEIFVNFLQTRETDEVQKIMENELYFLESCLKVNPKSYGTWHHRTFIMENMPKPDWDRELQLCNTFLDYDERNFHCWDYRRFVVMMAEVSLDDELGFTTQKITTNFSNYSSWHYRSKLLPMLHPDPTQPAWVQEDVILKEFEIVQNAVFTDPDDQSAWFYHRWLLGRGKKKQQISCIHASRKTKRITVLLTRPIMVGRGNSLILSIHGKSVAGQWKTPTGSSSFSVLWIKDLTESIPEEKEVSVSVTLIPDIDKDTQFSQGLQIDADQEEAWVMADFKSGSRFSNELSAATSSTLETELESIKELHGVEPDNKWVLLTMFSLMMAIDRTHSIYMLEIRECIDQLIQVDLKREAYYRDTKSKFILQSILETQDKNAREMSLKDTGLTALYHTEWMLLLTSIDLSNNALSTVKSLSNLRCLKCLCLDNNHLKDLDGLQHCHQLSELSVKINDLNSAEDLYILENNKCLVMINVYGNPLCRYKDHTTKIKKNIPSLLSIDDNKCTSAPS</sequence>
<keyword evidence="9" id="KW-0677">Repeat</keyword>
<dbReference type="Pfam" id="PF01239">
    <property type="entry name" value="PPTA"/>
    <property type="match status" value="5"/>
</dbReference>
<dbReference type="OrthoDB" id="1658at2759"/>
<reference evidence="13" key="1">
    <citation type="submission" date="2018-11" db="EMBL/GenBank/DDBJ databases">
        <authorList>
            <person name="Alioto T."/>
            <person name="Alioto T."/>
        </authorList>
    </citation>
    <scope>NUCLEOTIDE SEQUENCE</scope>
</reference>
<dbReference type="PANTHER" id="PTHR11129:SF2">
    <property type="entry name" value="GERANYLGERANYL TRANSFERASE TYPE-2 SUBUNIT ALPHA"/>
    <property type="match status" value="1"/>
</dbReference>
<keyword evidence="14" id="KW-1185">Reference proteome</keyword>
<dbReference type="SUPFAM" id="SSF49594">
    <property type="entry name" value="Rab geranylgeranyltransferase alpha-subunit, insert domain"/>
    <property type="match status" value="1"/>
</dbReference>
<dbReference type="InterPro" id="IPR032675">
    <property type="entry name" value="LRR_dom_sf"/>
</dbReference>
<dbReference type="PANTHER" id="PTHR11129">
    <property type="entry name" value="PROTEIN FARNESYLTRANSFERASE ALPHA SUBUNIT/RAB GERANYLGERANYL TRANSFERASE ALPHA SUBUNIT"/>
    <property type="match status" value="1"/>
</dbReference>
<dbReference type="Pfam" id="PF07711">
    <property type="entry name" value="RabGGT_insert"/>
    <property type="match status" value="1"/>
</dbReference>
<evidence type="ECO:0000256" key="8">
    <source>
        <dbReference type="ARBA" id="ARBA00022679"/>
    </source>
</evidence>
<dbReference type="GO" id="GO:0008270">
    <property type="term" value="F:zinc ion binding"/>
    <property type="evidence" value="ECO:0007669"/>
    <property type="project" value="InterPro"/>
</dbReference>
<comment type="function">
    <text evidence="11">Catalyzes the transfer of a geranyl-geranyl moiety from geranyl-geranyl pyrophosphate to cysteines occuring in specific C-terminal amino acid sequences.</text>
</comment>
<evidence type="ECO:0000259" key="12">
    <source>
        <dbReference type="Pfam" id="PF07711"/>
    </source>
</evidence>
<evidence type="ECO:0000256" key="11">
    <source>
        <dbReference type="RuleBase" id="RU367120"/>
    </source>
</evidence>
<dbReference type="InterPro" id="IPR001611">
    <property type="entry name" value="Leu-rich_rpt"/>
</dbReference>
<dbReference type="Gene3D" id="3.80.10.10">
    <property type="entry name" value="Ribonuclease Inhibitor"/>
    <property type="match status" value="1"/>
</dbReference>
<evidence type="ECO:0000256" key="2">
    <source>
        <dbReference type="ARBA" id="ARBA00006734"/>
    </source>
</evidence>
<comment type="catalytic activity">
    <reaction evidence="10 11">
        <text>geranylgeranyl diphosphate + L-cysteinyl-[protein] = S-geranylgeranyl-L-cysteinyl-[protein] + diphosphate</text>
        <dbReference type="Rhea" id="RHEA:21240"/>
        <dbReference type="Rhea" id="RHEA-COMP:10131"/>
        <dbReference type="Rhea" id="RHEA-COMP:11537"/>
        <dbReference type="ChEBI" id="CHEBI:29950"/>
        <dbReference type="ChEBI" id="CHEBI:33019"/>
        <dbReference type="ChEBI" id="CHEBI:57533"/>
        <dbReference type="ChEBI" id="CHEBI:86021"/>
        <dbReference type="EC" id="2.5.1.60"/>
    </reaction>
</comment>
<name>A0A8B6G7F2_MYTGA</name>
<evidence type="ECO:0000256" key="10">
    <source>
        <dbReference type="ARBA" id="ARBA00047658"/>
    </source>
</evidence>
<evidence type="ECO:0000256" key="1">
    <source>
        <dbReference type="ARBA" id="ARBA00002902"/>
    </source>
</evidence>
<comment type="similarity">
    <text evidence="2 11">Belongs to the protein prenyltransferase subunit alpha family.</text>
</comment>
<dbReference type="GO" id="GO:0004663">
    <property type="term" value="F:Rab geranylgeranyltransferase activity"/>
    <property type="evidence" value="ECO:0007669"/>
    <property type="project" value="UniProtKB-UniRule"/>
</dbReference>
<dbReference type="InterPro" id="IPR002088">
    <property type="entry name" value="Prenyl_trans_a"/>
</dbReference>
<keyword evidence="7" id="KW-0433">Leucine-rich repeat</keyword>
<dbReference type="EC" id="2.5.1.60" evidence="3 11"/>
<dbReference type="PROSITE" id="PS51147">
    <property type="entry name" value="PFTA"/>
    <property type="match status" value="5"/>
</dbReference>
<dbReference type="SUPFAM" id="SSF52058">
    <property type="entry name" value="L domain-like"/>
    <property type="match status" value="1"/>
</dbReference>
<dbReference type="Proteomes" id="UP000596742">
    <property type="component" value="Unassembled WGS sequence"/>
</dbReference>
<dbReference type="InterPro" id="IPR009087">
    <property type="entry name" value="RabGGT_asu_insert-domain"/>
</dbReference>
<dbReference type="GO" id="GO:0005968">
    <property type="term" value="C:Rab-protein geranylgeranyltransferase complex"/>
    <property type="evidence" value="ECO:0007669"/>
    <property type="project" value="TreeGrafter"/>
</dbReference>
<keyword evidence="5" id="KW-0597">Phosphoprotein</keyword>